<gene>
    <name evidence="6" type="ORF">SAMN04488554_3190</name>
</gene>
<dbReference type="Gene3D" id="1.10.10.10">
    <property type="entry name" value="Winged helix-like DNA-binding domain superfamily/Winged helix DNA-binding domain"/>
    <property type="match status" value="1"/>
</dbReference>
<sequence>MDIRQLRYFIATAEELHFGRAAARLGVSQPLLSQQIRTLEQEFDVVLLERTSRRVELTPAGVALLDGARAVAGEIDRTRDAVRDVATGRGGRLTVGSVAAGFNGVLVPILRRLRVESPELDVTLRLQPSSARLLRQIRDGTLDVALLRGAPATAGVTVHGLYDEPFVTYMPIGHRLAKDGSTAMALSELADEPMVLWPRSMAPQFHDVIVGGCLKSGFHPNVVSEEQSLEAQLALVAAGFGVSLQPASNAQLTRLDLTTRLIEPETLRCGMDVAYAVNRRPAALDTFLAIARDVIADDTLLNPAGDQRARGTRPVRST</sequence>
<dbReference type="Pfam" id="PF03466">
    <property type="entry name" value="LysR_substrate"/>
    <property type="match status" value="1"/>
</dbReference>
<reference evidence="7" key="1">
    <citation type="submission" date="2016-10" db="EMBL/GenBank/DDBJ databases">
        <authorList>
            <person name="Varghese N."/>
            <person name="Submissions S."/>
        </authorList>
    </citation>
    <scope>NUCLEOTIDE SEQUENCE [LARGE SCALE GENOMIC DNA]</scope>
    <source>
        <strain evidence="7">DSM 21368</strain>
    </source>
</reference>
<dbReference type="FunFam" id="1.10.10.10:FF:000001">
    <property type="entry name" value="LysR family transcriptional regulator"/>
    <property type="match status" value="1"/>
</dbReference>
<keyword evidence="2" id="KW-0805">Transcription regulation</keyword>
<keyword evidence="3 6" id="KW-0238">DNA-binding</keyword>
<accession>A0A1H5M768</accession>
<dbReference type="Gene3D" id="3.40.190.10">
    <property type="entry name" value="Periplasmic binding protein-like II"/>
    <property type="match status" value="2"/>
</dbReference>
<dbReference type="GO" id="GO:0003700">
    <property type="term" value="F:DNA-binding transcription factor activity"/>
    <property type="evidence" value="ECO:0007669"/>
    <property type="project" value="InterPro"/>
</dbReference>
<dbReference type="Proteomes" id="UP000199220">
    <property type="component" value="Unassembled WGS sequence"/>
</dbReference>
<dbReference type="PROSITE" id="PS50931">
    <property type="entry name" value="HTH_LYSR"/>
    <property type="match status" value="1"/>
</dbReference>
<feature type="domain" description="HTH lysR-type" evidence="5">
    <location>
        <begin position="1"/>
        <end position="58"/>
    </location>
</feature>
<dbReference type="STRING" id="648782.SAMN04488554_3190"/>
<dbReference type="Pfam" id="PF00126">
    <property type="entry name" value="HTH_1"/>
    <property type="match status" value="1"/>
</dbReference>
<evidence type="ECO:0000313" key="7">
    <source>
        <dbReference type="Proteomes" id="UP000199220"/>
    </source>
</evidence>
<evidence type="ECO:0000256" key="1">
    <source>
        <dbReference type="ARBA" id="ARBA00009437"/>
    </source>
</evidence>
<dbReference type="InterPro" id="IPR036390">
    <property type="entry name" value="WH_DNA-bd_sf"/>
</dbReference>
<dbReference type="SUPFAM" id="SSF46785">
    <property type="entry name" value="Winged helix' DNA-binding domain"/>
    <property type="match status" value="1"/>
</dbReference>
<dbReference type="GO" id="GO:0003677">
    <property type="term" value="F:DNA binding"/>
    <property type="evidence" value="ECO:0007669"/>
    <property type="project" value="UniProtKB-KW"/>
</dbReference>
<dbReference type="OrthoDB" id="3636008at2"/>
<proteinExistence type="inferred from homology"/>
<dbReference type="InterPro" id="IPR005119">
    <property type="entry name" value="LysR_subst-bd"/>
</dbReference>
<keyword evidence="7" id="KW-1185">Reference proteome</keyword>
<evidence type="ECO:0000256" key="3">
    <source>
        <dbReference type="ARBA" id="ARBA00023125"/>
    </source>
</evidence>
<evidence type="ECO:0000313" key="6">
    <source>
        <dbReference type="EMBL" id="SEE85115.1"/>
    </source>
</evidence>
<dbReference type="InterPro" id="IPR000847">
    <property type="entry name" value="LysR_HTH_N"/>
</dbReference>
<dbReference type="CDD" id="cd08414">
    <property type="entry name" value="PBP2_LTTR_aromatics_like"/>
    <property type="match status" value="1"/>
</dbReference>
<organism evidence="6 7">
    <name type="scientific">Ruania alba</name>
    <dbReference type="NCBI Taxonomy" id="648782"/>
    <lineage>
        <taxon>Bacteria</taxon>
        <taxon>Bacillati</taxon>
        <taxon>Actinomycetota</taxon>
        <taxon>Actinomycetes</taxon>
        <taxon>Micrococcales</taxon>
        <taxon>Ruaniaceae</taxon>
        <taxon>Ruania</taxon>
    </lineage>
</organism>
<name>A0A1H5M768_9MICO</name>
<dbReference type="PRINTS" id="PR00039">
    <property type="entry name" value="HTHLYSR"/>
</dbReference>
<protein>
    <submittedName>
        <fullName evidence="6">DNA-binding transcriptional regulator, LysR family</fullName>
    </submittedName>
</protein>
<dbReference type="PANTHER" id="PTHR30346:SF0">
    <property type="entry name" value="HCA OPERON TRANSCRIPTIONAL ACTIVATOR HCAR"/>
    <property type="match status" value="1"/>
</dbReference>
<keyword evidence="4" id="KW-0804">Transcription</keyword>
<dbReference type="PANTHER" id="PTHR30346">
    <property type="entry name" value="TRANSCRIPTIONAL DUAL REGULATOR HCAR-RELATED"/>
    <property type="match status" value="1"/>
</dbReference>
<dbReference type="GO" id="GO:0032993">
    <property type="term" value="C:protein-DNA complex"/>
    <property type="evidence" value="ECO:0007669"/>
    <property type="project" value="TreeGrafter"/>
</dbReference>
<dbReference type="RefSeq" id="WP_089774025.1">
    <property type="nucleotide sequence ID" value="NZ_FNTX01000002.1"/>
</dbReference>
<evidence type="ECO:0000256" key="2">
    <source>
        <dbReference type="ARBA" id="ARBA00023015"/>
    </source>
</evidence>
<comment type="similarity">
    <text evidence="1">Belongs to the LysR transcriptional regulatory family.</text>
</comment>
<evidence type="ECO:0000259" key="5">
    <source>
        <dbReference type="PROSITE" id="PS50931"/>
    </source>
</evidence>
<dbReference type="InterPro" id="IPR036388">
    <property type="entry name" value="WH-like_DNA-bd_sf"/>
</dbReference>
<dbReference type="SUPFAM" id="SSF53850">
    <property type="entry name" value="Periplasmic binding protein-like II"/>
    <property type="match status" value="1"/>
</dbReference>
<dbReference type="EMBL" id="FNTX01000002">
    <property type="protein sequence ID" value="SEE85115.1"/>
    <property type="molecule type" value="Genomic_DNA"/>
</dbReference>
<evidence type="ECO:0000256" key="4">
    <source>
        <dbReference type="ARBA" id="ARBA00023163"/>
    </source>
</evidence>
<dbReference type="AlphaFoldDB" id="A0A1H5M768"/>